<feature type="transmembrane region" description="Helical" evidence="6">
    <location>
        <begin position="80"/>
        <end position="105"/>
    </location>
</feature>
<dbReference type="VEuPathDB" id="FungiDB:SPPG_00940"/>
<dbReference type="PANTHER" id="PTHR22779:SF6">
    <property type="entry name" value="SD17342P"/>
    <property type="match status" value="1"/>
</dbReference>
<dbReference type="InterPro" id="IPR019334">
    <property type="entry name" value="TMEM170A/B/YPR153W-like"/>
</dbReference>
<keyword evidence="8" id="KW-1185">Reference proteome</keyword>
<dbReference type="GeneID" id="27684638"/>
<evidence type="ECO:0000256" key="4">
    <source>
        <dbReference type="ARBA" id="ARBA00022989"/>
    </source>
</evidence>
<evidence type="ECO:0000313" key="7">
    <source>
        <dbReference type="EMBL" id="KND03457.1"/>
    </source>
</evidence>
<accession>A0A0L0HQT9</accession>
<dbReference type="OMA" id="RFTIFWT"/>
<name>A0A0L0HQT9_SPIPD</name>
<feature type="transmembrane region" description="Helical" evidence="6">
    <location>
        <begin position="111"/>
        <end position="136"/>
    </location>
</feature>
<proteinExistence type="inferred from homology"/>
<feature type="transmembrane region" description="Helical" evidence="6">
    <location>
        <begin position="46"/>
        <end position="73"/>
    </location>
</feature>
<dbReference type="Pfam" id="PF10190">
    <property type="entry name" value="Tmemb_170"/>
    <property type="match status" value="1"/>
</dbReference>
<keyword evidence="4 6" id="KW-1133">Transmembrane helix</keyword>
<protein>
    <recommendedName>
        <fullName evidence="9">Integral membrane protein</fullName>
    </recommendedName>
</protein>
<dbReference type="Proteomes" id="UP000053201">
    <property type="component" value="Unassembled WGS sequence"/>
</dbReference>
<reference evidence="7 8" key="1">
    <citation type="submission" date="2009-08" db="EMBL/GenBank/DDBJ databases">
        <title>The Genome Sequence of Spizellomyces punctatus strain DAOM BR117.</title>
        <authorList>
            <consortium name="The Broad Institute Genome Sequencing Platform"/>
            <person name="Russ C."/>
            <person name="Cuomo C."/>
            <person name="Shea T."/>
            <person name="Young S.K."/>
            <person name="Zeng Q."/>
            <person name="Koehrsen M."/>
            <person name="Haas B."/>
            <person name="Borodovsky M."/>
            <person name="Guigo R."/>
            <person name="Alvarado L."/>
            <person name="Berlin A."/>
            <person name="Bochicchio J."/>
            <person name="Borenstein D."/>
            <person name="Chapman S."/>
            <person name="Chen Z."/>
            <person name="Engels R."/>
            <person name="Freedman E."/>
            <person name="Gellesch M."/>
            <person name="Goldberg J."/>
            <person name="Griggs A."/>
            <person name="Gujja S."/>
            <person name="Heiman D."/>
            <person name="Hepburn T."/>
            <person name="Howarth C."/>
            <person name="Jen D."/>
            <person name="Larson L."/>
            <person name="Lewis B."/>
            <person name="Mehta T."/>
            <person name="Park D."/>
            <person name="Pearson M."/>
            <person name="Roberts A."/>
            <person name="Saif S."/>
            <person name="Shenoy N."/>
            <person name="Sisk P."/>
            <person name="Stolte C."/>
            <person name="Sykes S."/>
            <person name="Thomson T."/>
            <person name="Walk T."/>
            <person name="White J."/>
            <person name="Yandava C."/>
            <person name="Burger G."/>
            <person name="Gray M.W."/>
            <person name="Holland P.W.H."/>
            <person name="King N."/>
            <person name="Lang F.B.F."/>
            <person name="Roger A.J."/>
            <person name="Ruiz-Trillo I."/>
            <person name="Lander E."/>
            <person name="Nusbaum C."/>
        </authorList>
    </citation>
    <scope>NUCLEOTIDE SEQUENCE [LARGE SCALE GENOMIC DNA]</scope>
    <source>
        <strain evidence="7 8">DAOM BR117</strain>
    </source>
</reference>
<dbReference type="GO" id="GO:0016020">
    <property type="term" value="C:membrane"/>
    <property type="evidence" value="ECO:0007669"/>
    <property type="project" value="UniProtKB-SubCell"/>
</dbReference>
<comment type="similarity">
    <text evidence="2">Belongs to the TMEM170 family.</text>
</comment>
<evidence type="ECO:0008006" key="9">
    <source>
        <dbReference type="Google" id="ProtNLM"/>
    </source>
</evidence>
<sequence length="145" mass="15694">MDYFAGRATGPPVDYVAPTWPDLQEWVIGAESDQMTSDVLWYKGDIVVFTLVWTVILFSIVYGVAGLWAYFVFFRSKLGLILLLTFGGIGLFAGASSGAVVGILLASVYNAGYFAMATWIPLAWALVQVLIVIISADADLSLTTL</sequence>
<dbReference type="AlphaFoldDB" id="A0A0L0HQT9"/>
<dbReference type="STRING" id="645134.A0A0L0HQT9"/>
<keyword evidence="5 6" id="KW-0472">Membrane</keyword>
<evidence type="ECO:0000256" key="3">
    <source>
        <dbReference type="ARBA" id="ARBA00022692"/>
    </source>
</evidence>
<keyword evidence="3 6" id="KW-0812">Transmembrane</keyword>
<dbReference type="RefSeq" id="XP_016611496.1">
    <property type="nucleotide sequence ID" value="XM_016749267.1"/>
</dbReference>
<evidence type="ECO:0000313" key="8">
    <source>
        <dbReference type="Proteomes" id="UP000053201"/>
    </source>
</evidence>
<dbReference type="PANTHER" id="PTHR22779">
    <property type="entry name" value="SD17342P"/>
    <property type="match status" value="1"/>
</dbReference>
<gene>
    <name evidence="7" type="ORF">SPPG_00940</name>
</gene>
<evidence type="ECO:0000256" key="5">
    <source>
        <dbReference type="ARBA" id="ARBA00023136"/>
    </source>
</evidence>
<dbReference type="EMBL" id="KQ257451">
    <property type="protein sequence ID" value="KND03457.1"/>
    <property type="molecule type" value="Genomic_DNA"/>
</dbReference>
<evidence type="ECO:0000256" key="6">
    <source>
        <dbReference type="SAM" id="Phobius"/>
    </source>
</evidence>
<evidence type="ECO:0000256" key="1">
    <source>
        <dbReference type="ARBA" id="ARBA00004141"/>
    </source>
</evidence>
<organism evidence="7 8">
    <name type="scientific">Spizellomyces punctatus (strain DAOM BR117)</name>
    <dbReference type="NCBI Taxonomy" id="645134"/>
    <lineage>
        <taxon>Eukaryota</taxon>
        <taxon>Fungi</taxon>
        <taxon>Fungi incertae sedis</taxon>
        <taxon>Chytridiomycota</taxon>
        <taxon>Chytridiomycota incertae sedis</taxon>
        <taxon>Chytridiomycetes</taxon>
        <taxon>Spizellomycetales</taxon>
        <taxon>Spizellomycetaceae</taxon>
        <taxon>Spizellomyces</taxon>
    </lineage>
</organism>
<comment type="subcellular location">
    <subcellularLocation>
        <location evidence="1">Membrane</location>
        <topology evidence="1">Multi-pass membrane protein</topology>
    </subcellularLocation>
</comment>
<evidence type="ECO:0000256" key="2">
    <source>
        <dbReference type="ARBA" id="ARBA00006325"/>
    </source>
</evidence>
<dbReference type="InParanoid" id="A0A0L0HQT9"/>
<dbReference type="OrthoDB" id="2131401at2759"/>